<evidence type="ECO:0000256" key="5">
    <source>
        <dbReference type="ARBA" id="ARBA00023049"/>
    </source>
</evidence>
<dbReference type="PANTHER" id="PTHR30471:SF3">
    <property type="entry name" value="UPF0758 PROTEIN YEES-RELATED"/>
    <property type="match status" value="1"/>
</dbReference>
<evidence type="ECO:0000256" key="1">
    <source>
        <dbReference type="ARBA" id="ARBA00022670"/>
    </source>
</evidence>
<evidence type="ECO:0000259" key="6">
    <source>
        <dbReference type="PROSITE" id="PS50249"/>
    </source>
</evidence>
<evidence type="ECO:0000256" key="4">
    <source>
        <dbReference type="ARBA" id="ARBA00022833"/>
    </source>
</evidence>
<dbReference type="Pfam" id="PF04002">
    <property type="entry name" value="RadC"/>
    <property type="match status" value="1"/>
</dbReference>
<dbReference type="EMBL" id="JAPKNB010000001">
    <property type="protein sequence ID" value="MCX5563768.1"/>
    <property type="molecule type" value="Genomic_DNA"/>
</dbReference>
<accession>A0AAW5VID7</accession>
<dbReference type="InterPro" id="IPR020891">
    <property type="entry name" value="UPF0758_CS"/>
</dbReference>
<dbReference type="InterPro" id="IPR037518">
    <property type="entry name" value="MPN"/>
</dbReference>
<dbReference type="InterPro" id="IPR025657">
    <property type="entry name" value="RadC_JAB"/>
</dbReference>
<dbReference type="GO" id="GO:0046872">
    <property type="term" value="F:metal ion binding"/>
    <property type="evidence" value="ECO:0007669"/>
    <property type="project" value="UniProtKB-KW"/>
</dbReference>
<keyword evidence="2" id="KW-0479">Metal-binding</keyword>
<dbReference type="Proteomes" id="UP001208074">
    <property type="component" value="Unassembled WGS sequence"/>
</dbReference>
<dbReference type="Gene3D" id="3.40.140.10">
    <property type="entry name" value="Cytidine Deaminase, domain 2"/>
    <property type="match status" value="1"/>
</dbReference>
<gene>
    <name evidence="7" type="ORF">OSH02_00145</name>
</gene>
<evidence type="ECO:0000313" key="8">
    <source>
        <dbReference type="Proteomes" id="UP001208074"/>
    </source>
</evidence>
<keyword evidence="5" id="KW-0482">Metalloprotease</keyword>
<dbReference type="InterPro" id="IPR001405">
    <property type="entry name" value="UPF0758"/>
</dbReference>
<evidence type="ECO:0000256" key="2">
    <source>
        <dbReference type="ARBA" id="ARBA00022723"/>
    </source>
</evidence>
<dbReference type="RefSeq" id="WP_026485287.1">
    <property type="nucleotide sequence ID" value="NZ_JAPKNB010000001.1"/>
</dbReference>
<dbReference type="PROSITE" id="PS01302">
    <property type="entry name" value="UPF0758"/>
    <property type="match status" value="1"/>
</dbReference>
<dbReference type="AlphaFoldDB" id="A0AAW5VID7"/>
<protein>
    <submittedName>
        <fullName evidence="7">DNA repair protein RadC</fullName>
    </submittedName>
</protein>
<dbReference type="SUPFAM" id="SSF102712">
    <property type="entry name" value="JAB1/MPN domain"/>
    <property type="match status" value="1"/>
</dbReference>
<sequence length="173" mass="18988">MQQYDLSLEPLNAEALLVREADGAMRPASRKEILAVARELVNADDLRGHDLSSPALVKEFLRLRLNVALEYEVFGLILLDGQNRLVEYLEPFRGTVNQSAVYPREVVKLALAKNAQSVMLVHNHPSGAREASRADIALTKHLKDALALVDVRVLDHFIVAGATVVSMAEAGLL</sequence>
<organism evidence="7 8">
    <name type="scientific">Alcaligenes phenolicus</name>
    <dbReference type="NCBI Taxonomy" id="232846"/>
    <lineage>
        <taxon>Bacteria</taxon>
        <taxon>Pseudomonadati</taxon>
        <taxon>Pseudomonadota</taxon>
        <taxon>Betaproteobacteria</taxon>
        <taxon>Burkholderiales</taxon>
        <taxon>Alcaligenaceae</taxon>
        <taxon>Alcaligenes</taxon>
    </lineage>
</organism>
<evidence type="ECO:0000313" key="7">
    <source>
        <dbReference type="EMBL" id="MCX5563768.1"/>
    </source>
</evidence>
<comment type="caution">
    <text evidence="7">The sequence shown here is derived from an EMBL/GenBank/DDBJ whole genome shotgun (WGS) entry which is preliminary data.</text>
</comment>
<name>A0AAW5VID7_9BURK</name>
<dbReference type="PROSITE" id="PS50249">
    <property type="entry name" value="MPN"/>
    <property type="match status" value="1"/>
</dbReference>
<evidence type="ECO:0000256" key="3">
    <source>
        <dbReference type="ARBA" id="ARBA00022801"/>
    </source>
</evidence>
<dbReference type="GO" id="GO:0006508">
    <property type="term" value="P:proteolysis"/>
    <property type="evidence" value="ECO:0007669"/>
    <property type="project" value="UniProtKB-KW"/>
</dbReference>
<dbReference type="CDD" id="cd08071">
    <property type="entry name" value="MPN_DUF2466"/>
    <property type="match status" value="1"/>
</dbReference>
<dbReference type="PANTHER" id="PTHR30471">
    <property type="entry name" value="DNA REPAIR PROTEIN RADC"/>
    <property type="match status" value="1"/>
</dbReference>
<reference evidence="7" key="1">
    <citation type="submission" date="2022-11" db="EMBL/GenBank/DDBJ databases">
        <title>Biodiversity and phylogenetic relationships of bacteria.</title>
        <authorList>
            <person name="Machado R.A.R."/>
            <person name="Bhat A."/>
            <person name="Loulou A."/>
            <person name="Kallel S."/>
        </authorList>
    </citation>
    <scope>NUCLEOTIDE SEQUENCE</scope>
    <source>
        <strain evidence="7">DSM 16503</strain>
    </source>
</reference>
<dbReference type="GO" id="GO:0008237">
    <property type="term" value="F:metallopeptidase activity"/>
    <property type="evidence" value="ECO:0007669"/>
    <property type="project" value="UniProtKB-KW"/>
</dbReference>
<feature type="domain" description="MPN" evidence="6">
    <location>
        <begin position="50"/>
        <end position="173"/>
    </location>
</feature>
<keyword evidence="3" id="KW-0378">Hydrolase</keyword>
<keyword evidence="1" id="KW-0645">Protease</keyword>
<keyword evidence="4" id="KW-0862">Zinc</keyword>
<proteinExistence type="predicted"/>